<dbReference type="EC" id="4.98.1.1" evidence="9 10"/>
<comment type="catalytic activity">
    <reaction evidence="8">
        <text>Fe-coproporphyrin III + 2 H(+) = coproporphyrin III + Fe(2+)</text>
        <dbReference type="Rhea" id="RHEA:49572"/>
        <dbReference type="ChEBI" id="CHEBI:15378"/>
        <dbReference type="ChEBI" id="CHEBI:29033"/>
        <dbReference type="ChEBI" id="CHEBI:68438"/>
        <dbReference type="ChEBI" id="CHEBI:131725"/>
        <dbReference type="EC" id="4.99.1.9"/>
    </reaction>
    <physiologicalReaction direction="right-to-left" evidence="8">
        <dbReference type="Rhea" id="RHEA:49574"/>
    </physiologicalReaction>
</comment>
<dbReference type="GO" id="GO:0004325">
    <property type="term" value="F:ferrochelatase activity"/>
    <property type="evidence" value="ECO:0007669"/>
    <property type="project" value="UniProtKB-UniRule"/>
</dbReference>
<dbReference type="PATRIC" id="fig|1389415.4.peg.716"/>
<dbReference type="InterPro" id="IPR019772">
    <property type="entry name" value="Ferrochelatase_AS"/>
</dbReference>
<evidence type="ECO:0000256" key="7">
    <source>
        <dbReference type="ARBA" id="ARBA00023244"/>
    </source>
</evidence>
<dbReference type="GO" id="GO:0046872">
    <property type="term" value="F:metal ion binding"/>
    <property type="evidence" value="ECO:0007669"/>
    <property type="project" value="UniProtKB-KW"/>
</dbReference>
<protein>
    <recommendedName>
        <fullName evidence="9 10">Ferrochelatase</fullName>
        <ecNumber evidence="9 10">4.98.1.1</ecNumber>
    </recommendedName>
    <alternativeName>
        <fullName evidence="9">Heme synthase</fullName>
    </alternativeName>
    <alternativeName>
        <fullName evidence="9">Protoheme ferro-lyase</fullName>
    </alternativeName>
</protein>
<proteinExistence type="inferred from homology"/>
<evidence type="ECO:0000313" key="11">
    <source>
        <dbReference type="EMBL" id="ERT14463.1"/>
    </source>
</evidence>
<dbReference type="EMBL" id="AXDT01000029">
    <property type="protein sequence ID" value="ERT14463.1"/>
    <property type="molecule type" value="Genomic_DNA"/>
</dbReference>
<comment type="caution">
    <text evidence="11">The sequence shown here is derived from an EMBL/GenBank/DDBJ whole genome shotgun (WGS) entry which is preliminary data.</text>
</comment>
<dbReference type="Gene3D" id="3.40.50.1400">
    <property type="match status" value="2"/>
</dbReference>
<dbReference type="PANTHER" id="PTHR11108:SF1">
    <property type="entry name" value="FERROCHELATASE, MITOCHONDRIAL"/>
    <property type="match status" value="1"/>
</dbReference>
<dbReference type="SUPFAM" id="SSF53800">
    <property type="entry name" value="Chelatase"/>
    <property type="match status" value="1"/>
</dbReference>
<feature type="binding site" evidence="9">
    <location>
        <position position="276"/>
    </location>
    <ligand>
        <name>Fe(2+)</name>
        <dbReference type="ChEBI" id="CHEBI:29033"/>
    </ligand>
</feature>
<dbReference type="HAMAP" id="MF_00323">
    <property type="entry name" value="Ferrochelatase"/>
    <property type="match status" value="1"/>
</dbReference>
<comment type="subcellular location">
    <subcellularLocation>
        <location evidence="9 10">Cytoplasm</location>
    </subcellularLocation>
</comment>
<accession>U7R3H5</accession>
<comment type="function">
    <text evidence="9 10">Catalyzes the ferrous insertion into protoporphyrin IX.</text>
</comment>
<sequence length="330" mass="37418">MMSSSKYGVLLVNLGTPDEPTTAAIKRYLAEFLSDKRVVDFSRFIWIPILYGVILPLRSSRVAKLYQKIWTDEGSPLLVYSRRQQKLLAEKLAEIPVELGMSYGSPSLEQAIDNLLKQGVEQLIVLPLYPQYSCSTSAAVFDGVSKVLQKYRTIPGIHFIRSYADHPAYISALKETIEQSFHEHGKPDRLLFSYHSIPRRFVDTGDIYSEQCALTTQLLKQTINYPAEQVMMTYQSRFGREPWLTPFTNQTMKSLPDQGIKHIQVLCPGFSSDCLETLEEIKQQNKEIFLKAGGQKCEYIPALNDNSNHIFLLEALVSGFVGSKTNSIYN</sequence>
<dbReference type="GO" id="GO:0005737">
    <property type="term" value="C:cytoplasm"/>
    <property type="evidence" value="ECO:0007669"/>
    <property type="project" value="UniProtKB-SubCell"/>
</dbReference>
<keyword evidence="5 9" id="KW-0350">Heme biosynthesis</keyword>
<comment type="catalytic activity">
    <reaction evidence="9 10">
        <text>heme b + 2 H(+) = protoporphyrin IX + Fe(2+)</text>
        <dbReference type="Rhea" id="RHEA:22584"/>
        <dbReference type="ChEBI" id="CHEBI:15378"/>
        <dbReference type="ChEBI" id="CHEBI:29033"/>
        <dbReference type="ChEBI" id="CHEBI:57306"/>
        <dbReference type="ChEBI" id="CHEBI:60344"/>
        <dbReference type="EC" id="4.98.1.1"/>
    </reaction>
</comment>
<name>U7R3H5_PHOTE</name>
<evidence type="ECO:0000256" key="2">
    <source>
        <dbReference type="ARBA" id="ARBA00022490"/>
    </source>
</evidence>
<evidence type="ECO:0000256" key="9">
    <source>
        <dbReference type="HAMAP-Rule" id="MF_00323"/>
    </source>
</evidence>
<comment type="similarity">
    <text evidence="1 9 10">Belongs to the ferrochelatase family.</text>
</comment>
<evidence type="ECO:0000256" key="1">
    <source>
        <dbReference type="ARBA" id="ARBA00007718"/>
    </source>
</evidence>
<evidence type="ECO:0000256" key="3">
    <source>
        <dbReference type="ARBA" id="ARBA00022723"/>
    </source>
</evidence>
<keyword evidence="12" id="KW-1185">Reference proteome</keyword>
<dbReference type="PROSITE" id="PS00534">
    <property type="entry name" value="FERROCHELATASE"/>
    <property type="match status" value="1"/>
</dbReference>
<dbReference type="Pfam" id="PF00762">
    <property type="entry name" value="Ferrochelatase"/>
    <property type="match status" value="1"/>
</dbReference>
<feature type="binding site" evidence="9">
    <location>
        <position position="195"/>
    </location>
    <ligand>
        <name>Fe(2+)</name>
        <dbReference type="ChEBI" id="CHEBI:29033"/>
    </ligand>
</feature>
<evidence type="ECO:0000313" key="12">
    <source>
        <dbReference type="Proteomes" id="UP000017133"/>
    </source>
</evidence>
<comment type="pathway">
    <text evidence="9 10">Porphyrin-containing compound metabolism; protoheme biosynthesis; protoheme from protoporphyrin-IX: step 1/1.</text>
</comment>
<dbReference type="CDD" id="cd03411">
    <property type="entry name" value="Ferrochelatase_N"/>
    <property type="match status" value="1"/>
</dbReference>
<organism evidence="11 12">
    <name type="scientific">Photorhabdus temperata J3</name>
    <dbReference type="NCBI Taxonomy" id="1389415"/>
    <lineage>
        <taxon>Bacteria</taxon>
        <taxon>Pseudomonadati</taxon>
        <taxon>Pseudomonadota</taxon>
        <taxon>Gammaproteobacteria</taxon>
        <taxon>Enterobacterales</taxon>
        <taxon>Morganellaceae</taxon>
        <taxon>Photorhabdus</taxon>
    </lineage>
</organism>
<gene>
    <name evidence="9" type="primary">hemH</name>
    <name evidence="11" type="ORF">O185_03610</name>
</gene>
<keyword evidence="6 9" id="KW-0456">Lyase</keyword>
<keyword evidence="7 9" id="KW-0627">Porphyrin biosynthesis</keyword>
<evidence type="ECO:0000256" key="4">
    <source>
        <dbReference type="ARBA" id="ARBA00023004"/>
    </source>
</evidence>
<dbReference type="InterPro" id="IPR001015">
    <property type="entry name" value="Ferrochelatase"/>
</dbReference>
<keyword evidence="2 9" id="KW-0963">Cytoplasm</keyword>
<dbReference type="PANTHER" id="PTHR11108">
    <property type="entry name" value="FERROCHELATASE"/>
    <property type="match status" value="1"/>
</dbReference>
<evidence type="ECO:0000256" key="8">
    <source>
        <dbReference type="ARBA" id="ARBA00024536"/>
    </source>
</evidence>
<reference evidence="11 12" key="1">
    <citation type="submission" date="2013-10" db="EMBL/GenBank/DDBJ databases">
        <title>Whole Genome Shotgun Sequence of Photorhabdus temperata J3.</title>
        <authorList>
            <person name="Park G.-S."/>
            <person name="Hong S.-J."/>
            <person name="Shin J.-H."/>
        </authorList>
    </citation>
    <scope>NUCLEOTIDE SEQUENCE [LARGE SCALE GENOMIC DNA]</scope>
    <source>
        <strain evidence="11 12">J3</strain>
    </source>
</reference>
<dbReference type="UniPathway" id="UPA00252">
    <property type="reaction ID" value="UER00325"/>
</dbReference>
<evidence type="ECO:0000256" key="6">
    <source>
        <dbReference type="ARBA" id="ARBA00023239"/>
    </source>
</evidence>
<dbReference type="InterPro" id="IPR033659">
    <property type="entry name" value="Ferrochelatase_N"/>
</dbReference>
<evidence type="ECO:0000256" key="10">
    <source>
        <dbReference type="RuleBase" id="RU000607"/>
    </source>
</evidence>
<dbReference type="AlphaFoldDB" id="U7R3H5"/>
<dbReference type="NCBIfam" id="TIGR00109">
    <property type="entry name" value="hemH"/>
    <property type="match status" value="1"/>
</dbReference>
<keyword evidence="4 9" id="KW-0408">Iron</keyword>
<dbReference type="InterPro" id="IPR033644">
    <property type="entry name" value="Ferrochelatase_C"/>
</dbReference>
<evidence type="ECO:0000256" key="5">
    <source>
        <dbReference type="ARBA" id="ARBA00023133"/>
    </source>
</evidence>
<dbReference type="Proteomes" id="UP000017133">
    <property type="component" value="Unassembled WGS sequence"/>
</dbReference>
<dbReference type="FunFam" id="3.40.50.1400:FF:000004">
    <property type="entry name" value="Ferrochelatase"/>
    <property type="match status" value="1"/>
</dbReference>
<keyword evidence="3 9" id="KW-0479">Metal-binding</keyword>
<dbReference type="GO" id="GO:0006783">
    <property type="term" value="P:heme biosynthetic process"/>
    <property type="evidence" value="ECO:0007669"/>
    <property type="project" value="UniProtKB-UniRule"/>
</dbReference>
<dbReference type="CDD" id="cd00419">
    <property type="entry name" value="Ferrochelatase_C"/>
    <property type="match status" value="1"/>
</dbReference>